<accession>A0A8J7YSK2</accession>
<protein>
    <submittedName>
        <fullName evidence="4">PH domain-containing protein</fullName>
    </submittedName>
</protein>
<sequence length="237" mass="26848">MFSKTWKDYLKPFFSSVATHSTFIFGTTAAGTYALFWISVTFLLSIAALVLTRKHRHWLTFLSLLLLILVAVILLRSFTFLRSVASYFLGILTVAAGIVAFILADYYRRAYRYYITNFRIAMIRKFLTYNELYVRYENLVDIDVHMGILGRIFSFGNIIPVTAAGIGSGANIAGRDTAAGRINLRQTDVPRAVPSECFFGVHRPYSVRNDIAAYMQKSSSSYELKQIQQELSTGQKQ</sequence>
<proteinExistence type="predicted"/>
<evidence type="ECO:0000313" key="4">
    <source>
        <dbReference type="EMBL" id="MBX8643792.1"/>
    </source>
</evidence>
<gene>
    <name evidence="3" type="ORF">J9259_01595</name>
    <name evidence="4" type="ORF">KIY12_03600</name>
</gene>
<feature type="transmembrane region" description="Helical" evidence="1">
    <location>
        <begin position="23"/>
        <end position="51"/>
    </location>
</feature>
<feature type="domain" description="YdbS-like PH" evidence="2">
    <location>
        <begin position="109"/>
        <end position="176"/>
    </location>
</feature>
<feature type="transmembrane region" description="Helical" evidence="1">
    <location>
        <begin position="84"/>
        <end position="104"/>
    </location>
</feature>
<name>A0A8J7YSK2_9ARCH</name>
<keyword evidence="1" id="KW-1133">Transmembrane helix</keyword>
<dbReference type="Proteomes" id="UP000750197">
    <property type="component" value="Unassembled WGS sequence"/>
</dbReference>
<feature type="transmembrane region" description="Helical" evidence="1">
    <location>
        <begin position="58"/>
        <end position="78"/>
    </location>
</feature>
<evidence type="ECO:0000259" key="2">
    <source>
        <dbReference type="Pfam" id="PF03703"/>
    </source>
</evidence>
<organism evidence="4 5">
    <name type="scientific">Candidatus Sysuiplasma superficiale</name>
    <dbReference type="NCBI Taxonomy" id="2823368"/>
    <lineage>
        <taxon>Archaea</taxon>
        <taxon>Methanobacteriati</taxon>
        <taxon>Thermoplasmatota</taxon>
        <taxon>Thermoplasmata</taxon>
        <taxon>Candidatus Sysuiplasmatales</taxon>
        <taxon>Candidatus Sysuiplasmataceae</taxon>
        <taxon>Candidatus Sysuiplasma</taxon>
    </lineage>
</organism>
<dbReference type="InterPro" id="IPR005182">
    <property type="entry name" value="YdbS-like_PH"/>
</dbReference>
<evidence type="ECO:0000313" key="5">
    <source>
        <dbReference type="Proteomes" id="UP000750197"/>
    </source>
</evidence>
<keyword evidence="1" id="KW-0812">Transmembrane</keyword>
<dbReference type="Proteomes" id="UP000716004">
    <property type="component" value="Unassembled WGS sequence"/>
</dbReference>
<evidence type="ECO:0000256" key="1">
    <source>
        <dbReference type="SAM" id="Phobius"/>
    </source>
</evidence>
<keyword evidence="1" id="KW-0472">Membrane</keyword>
<reference evidence="4" key="1">
    <citation type="submission" date="2021-05" db="EMBL/GenBank/DDBJ databases">
        <title>Genomic insights into ecological role and evolution of a novel Thermoplasmata order Candidatus Sysuiplasmatales.</title>
        <authorList>
            <person name="Yuan Y."/>
        </authorList>
    </citation>
    <scope>NUCLEOTIDE SEQUENCE</scope>
    <source>
        <strain evidence="4">TUT19-bin139</strain>
        <strain evidence="3">YP2-bin.285</strain>
    </source>
</reference>
<comment type="caution">
    <text evidence="4">The sequence shown here is derived from an EMBL/GenBank/DDBJ whole genome shotgun (WGS) entry which is preliminary data.</text>
</comment>
<evidence type="ECO:0000313" key="3">
    <source>
        <dbReference type="EMBL" id="MBX8631206.1"/>
    </source>
</evidence>
<dbReference type="AlphaFoldDB" id="A0A8J7YSK2"/>
<dbReference type="EMBL" id="JAGVSJ010000002">
    <property type="protein sequence ID" value="MBX8631206.1"/>
    <property type="molecule type" value="Genomic_DNA"/>
</dbReference>
<dbReference type="EMBL" id="JAHEAC010000020">
    <property type="protein sequence ID" value="MBX8643792.1"/>
    <property type="molecule type" value="Genomic_DNA"/>
</dbReference>
<dbReference type="Pfam" id="PF03703">
    <property type="entry name" value="bPH_2"/>
    <property type="match status" value="1"/>
</dbReference>